<gene>
    <name evidence="2" type="ORF">EBN03_25700</name>
</gene>
<comment type="caution">
    <text evidence="2">The sequence shown here is derived from an EMBL/GenBank/DDBJ whole genome shotgun (WGS) entry which is preliminary data.</text>
</comment>
<proteinExistence type="predicted"/>
<accession>A0A3M2KV19</accession>
<dbReference type="AlphaFoldDB" id="A0A3M2KV19"/>
<name>A0A3M2KV19_9NOCA</name>
<sequence length="140" mass="13960">MGMSKKGGFGLTAFGAMAAVAVVAAPNANAVVQYVTVTNSTGTPPTAFMVGCTYKVTANVDASNLIAPVTFTDNGVKFNEINSTIGAVSISVNWTPTTAGAHNIVASAWFSSAQQTVTVADRGPLSSLLPASSAIGGCTG</sequence>
<organism evidence="2 3">
    <name type="scientific">Nocardia stercoris</name>
    <dbReference type="NCBI Taxonomy" id="2483361"/>
    <lineage>
        <taxon>Bacteria</taxon>
        <taxon>Bacillati</taxon>
        <taxon>Actinomycetota</taxon>
        <taxon>Actinomycetes</taxon>
        <taxon>Mycobacteriales</taxon>
        <taxon>Nocardiaceae</taxon>
        <taxon>Nocardia</taxon>
    </lineage>
</organism>
<keyword evidence="3" id="KW-1185">Reference proteome</keyword>
<dbReference type="RefSeq" id="WP_147471700.1">
    <property type="nucleotide sequence ID" value="NZ_RFFH01000014.1"/>
</dbReference>
<keyword evidence="1" id="KW-0732">Signal</keyword>
<evidence type="ECO:0008006" key="4">
    <source>
        <dbReference type="Google" id="ProtNLM"/>
    </source>
</evidence>
<reference evidence="2 3" key="1">
    <citation type="submission" date="2018-10" db="EMBL/GenBank/DDBJ databases">
        <title>Isolation from cow dung.</title>
        <authorList>
            <person name="Ling L."/>
        </authorList>
    </citation>
    <scope>NUCLEOTIDE SEQUENCE [LARGE SCALE GENOMIC DNA]</scope>
    <source>
        <strain evidence="2 3">NEAU-LL90</strain>
    </source>
</reference>
<protein>
    <recommendedName>
        <fullName evidence="4">Ig-like domain repeat protein</fullName>
    </recommendedName>
</protein>
<evidence type="ECO:0000313" key="2">
    <source>
        <dbReference type="EMBL" id="RMI29477.1"/>
    </source>
</evidence>
<feature type="chain" id="PRO_5018175919" description="Ig-like domain repeat protein" evidence="1">
    <location>
        <begin position="31"/>
        <end position="140"/>
    </location>
</feature>
<dbReference type="EMBL" id="RFFH01000014">
    <property type="protein sequence ID" value="RMI29477.1"/>
    <property type="molecule type" value="Genomic_DNA"/>
</dbReference>
<feature type="signal peptide" evidence="1">
    <location>
        <begin position="1"/>
        <end position="30"/>
    </location>
</feature>
<dbReference type="OrthoDB" id="4558227at2"/>
<evidence type="ECO:0000256" key="1">
    <source>
        <dbReference type="SAM" id="SignalP"/>
    </source>
</evidence>
<evidence type="ECO:0000313" key="3">
    <source>
        <dbReference type="Proteomes" id="UP000279275"/>
    </source>
</evidence>
<dbReference type="Proteomes" id="UP000279275">
    <property type="component" value="Unassembled WGS sequence"/>
</dbReference>